<evidence type="ECO:0000313" key="2">
    <source>
        <dbReference type="Proteomes" id="UP000175706"/>
    </source>
</evidence>
<dbReference type="AlphaFoldDB" id="A0A1E8B9B3"/>
<accession>A0A1E8B9B3</accession>
<dbReference type="EMBL" id="LXLT01000021">
    <property type="protein sequence ID" value="OFD81246.1"/>
    <property type="molecule type" value="Genomic_DNA"/>
</dbReference>
<dbReference type="Proteomes" id="UP000175706">
    <property type="component" value="Unassembled WGS sequence"/>
</dbReference>
<organism evidence="1 2">
    <name type="scientific">Bacillus mycoides</name>
    <dbReference type="NCBI Taxonomy" id="1405"/>
    <lineage>
        <taxon>Bacteria</taxon>
        <taxon>Bacillati</taxon>
        <taxon>Bacillota</taxon>
        <taxon>Bacilli</taxon>
        <taxon>Bacillales</taxon>
        <taxon>Bacillaceae</taxon>
        <taxon>Bacillus</taxon>
        <taxon>Bacillus cereus group</taxon>
    </lineage>
</organism>
<reference evidence="1 2" key="1">
    <citation type="submission" date="2016-05" db="EMBL/GenBank/DDBJ databases">
        <title>Bacillus thuringiensis and Bacillus weihenstephanensis as novel biocontrol agents of wilt causing Verticillium species.</title>
        <authorList>
            <person name="Hollensteiner J."/>
            <person name="Wemheuer F."/>
            <person name="Harting R."/>
            <person name="Kolarzyk A."/>
            <person name="Diaz-Valerio S."/>
            <person name="Poehlein A."/>
            <person name="Brzuszkiewicz E."/>
            <person name="Nesemann K."/>
            <person name="Braus-Stromeyer S."/>
            <person name="Braus G."/>
            <person name="Daniel R."/>
            <person name="Liesegang H."/>
        </authorList>
    </citation>
    <scope>NUCLEOTIDE SEQUENCE [LARGE SCALE GENOMIC DNA]</scope>
    <source>
        <strain evidence="1 2">GOE8</strain>
    </source>
</reference>
<protein>
    <submittedName>
        <fullName evidence="1">Uncharacterized protein</fullName>
    </submittedName>
</protein>
<name>A0A1E8B9B3_BACMY</name>
<evidence type="ECO:0000313" key="1">
    <source>
        <dbReference type="EMBL" id="OFD81246.1"/>
    </source>
</evidence>
<gene>
    <name evidence="1" type="ORF">BWGOE8_17200</name>
</gene>
<dbReference type="InterPro" id="IPR021631">
    <property type="entry name" value="DUF3238"/>
</dbReference>
<dbReference type="Pfam" id="PF11579">
    <property type="entry name" value="DUF3238"/>
    <property type="match status" value="1"/>
</dbReference>
<proteinExistence type="predicted"/>
<sequence>MEGVLCTGIALSSDEIKFQMRTSSSQPLNVQCRYLIRQVLVQILGEGETFPSEIYFMKLDNVIKC</sequence>
<comment type="caution">
    <text evidence="1">The sequence shown here is derived from an EMBL/GenBank/DDBJ whole genome shotgun (WGS) entry which is preliminary data.</text>
</comment>